<dbReference type="GO" id="GO:0005886">
    <property type="term" value="C:plasma membrane"/>
    <property type="evidence" value="ECO:0007669"/>
    <property type="project" value="UniProtKB-SubCell"/>
</dbReference>
<feature type="domain" description="Major facilitator superfamily (MFS) profile" evidence="7">
    <location>
        <begin position="18"/>
        <end position="468"/>
    </location>
</feature>
<comment type="subcellular location">
    <subcellularLocation>
        <location evidence="1">Cell membrane</location>
        <topology evidence="1">Multi-pass membrane protein</topology>
    </subcellularLocation>
</comment>
<proteinExistence type="predicted"/>
<dbReference type="RefSeq" id="WP_064062297.1">
    <property type="nucleotide sequence ID" value="NZ_LPZN01000001.1"/>
</dbReference>
<keyword evidence="2" id="KW-0813">Transport</keyword>
<keyword evidence="5 6" id="KW-0472">Membrane</keyword>
<feature type="transmembrane region" description="Helical" evidence="6">
    <location>
        <begin position="441"/>
        <end position="463"/>
    </location>
</feature>
<feature type="transmembrane region" description="Helical" evidence="6">
    <location>
        <begin position="202"/>
        <end position="221"/>
    </location>
</feature>
<evidence type="ECO:0000313" key="8">
    <source>
        <dbReference type="EMBL" id="SUE17161.1"/>
    </source>
</evidence>
<feature type="transmembrane region" description="Helical" evidence="6">
    <location>
        <begin position="271"/>
        <end position="290"/>
    </location>
</feature>
<evidence type="ECO:0000313" key="9">
    <source>
        <dbReference type="Proteomes" id="UP000254569"/>
    </source>
</evidence>
<evidence type="ECO:0000256" key="1">
    <source>
        <dbReference type="ARBA" id="ARBA00004651"/>
    </source>
</evidence>
<organism evidence="8 9">
    <name type="scientific">Rhodococcus gordoniae</name>
    <dbReference type="NCBI Taxonomy" id="223392"/>
    <lineage>
        <taxon>Bacteria</taxon>
        <taxon>Bacillati</taxon>
        <taxon>Actinomycetota</taxon>
        <taxon>Actinomycetes</taxon>
        <taxon>Mycobacteriales</taxon>
        <taxon>Nocardiaceae</taxon>
        <taxon>Rhodococcus</taxon>
    </lineage>
</organism>
<dbReference type="OrthoDB" id="4484751at2"/>
<evidence type="ECO:0000256" key="5">
    <source>
        <dbReference type="ARBA" id="ARBA00023136"/>
    </source>
</evidence>
<dbReference type="Gene3D" id="1.20.1720.10">
    <property type="entry name" value="Multidrug resistance protein D"/>
    <property type="match status" value="1"/>
</dbReference>
<dbReference type="Pfam" id="PF07690">
    <property type="entry name" value="MFS_1"/>
    <property type="match status" value="1"/>
</dbReference>
<reference evidence="8 9" key="1">
    <citation type="submission" date="2018-06" db="EMBL/GenBank/DDBJ databases">
        <authorList>
            <consortium name="Pathogen Informatics"/>
            <person name="Doyle S."/>
        </authorList>
    </citation>
    <scope>NUCLEOTIDE SEQUENCE [LARGE SCALE GENOMIC DNA]</scope>
    <source>
        <strain evidence="8 9">NCTC13296</strain>
    </source>
</reference>
<feature type="transmembrane region" description="Helical" evidence="6">
    <location>
        <begin position="84"/>
        <end position="106"/>
    </location>
</feature>
<keyword evidence="3 6" id="KW-0812">Transmembrane</keyword>
<feature type="transmembrane region" description="Helical" evidence="6">
    <location>
        <begin position="169"/>
        <end position="190"/>
    </location>
</feature>
<feature type="transmembrane region" description="Helical" evidence="6">
    <location>
        <begin position="367"/>
        <end position="395"/>
    </location>
</feature>
<dbReference type="PANTHER" id="PTHR23501">
    <property type="entry name" value="MAJOR FACILITATOR SUPERFAMILY"/>
    <property type="match status" value="1"/>
</dbReference>
<feature type="transmembrane region" description="Helical" evidence="6">
    <location>
        <begin position="112"/>
        <end position="129"/>
    </location>
</feature>
<dbReference type="InterPro" id="IPR011701">
    <property type="entry name" value="MFS"/>
</dbReference>
<dbReference type="GO" id="GO:0022857">
    <property type="term" value="F:transmembrane transporter activity"/>
    <property type="evidence" value="ECO:0007669"/>
    <property type="project" value="InterPro"/>
</dbReference>
<dbReference type="Proteomes" id="UP000254569">
    <property type="component" value="Unassembled WGS sequence"/>
</dbReference>
<evidence type="ECO:0000256" key="4">
    <source>
        <dbReference type="ARBA" id="ARBA00022989"/>
    </source>
</evidence>
<dbReference type="PANTHER" id="PTHR23501:SF197">
    <property type="entry name" value="COMD"/>
    <property type="match status" value="1"/>
</dbReference>
<protein>
    <submittedName>
        <fullName evidence="8">Mfs transporter</fullName>
    </submittedName>
</protein>
<dbReference type="EMBL" id="UGVI01000001">
    <property type="protein sequence ID" value="SUE17161.1"/>
    <property type="molecule type" value="Genomic_DNA"/>
</dbReference>
<dbReference type="PROSITE" id="PS50850">
    <property type="entry name" value="MFS"/>
    <property type="match status" value="1"/>
</dbReference>
<keyword evidence="4 6" id="KW-1133">Transmembrane helix</keyword>
<accession>A0A379M4C4</accession>
<dbReference type="InterPro" id="IPR020846">
    <property type="entry name" value="MFS_dom"/>
</dbReference>
<evidence type="ECO:0000259" key="7">
    <source>
        <dbReference type="PROSITE" id="PS50850"/>
    </source>
</evidence>
<evidence type="ECO:0000256" key="6">
    <source>
        <dbReference type="SAM" id="Phobius"/>
    </source>
</evidence>
<feature type="transmembrane region" description="Helical" evidence="6">
    <location>
        <begin position="21"/>
        <end position="41"/>
    </location>
</feature>
<evidence type="ECO:0000256" key="3">
    <source>
        <dbReference type="ARBA" id="ARBA00022692"/>
    </source>
</evidence>
<feature type="transmembrane region" description="Helical" evidence="6">
    <location>
        <begin position="310"/>
        <end position="329"/>
    </location>
</feature>
<dbReference type="AlphaFoldDB" id="A0A379M4C4"/>
<feature type="transmembrane region" description="Helical" evidence="6">
    <location>
        <begin position="341"/>
        <end position="361"/>
    </location>
</feature>
<feature type="transmembrane region" description="Helical" evidence="6">
    <location>
        <begin position="233"/>
        <end position="251"/>
    </location>
</feature>
<keyword evidence="9" id="KW-1185">Reference proteome</keyword>
<dbReference type="InterPro" id="IPR036259">
    <property type="entry name" value="MFS_trans_sf"/>
</dbReference>
<feature type="transmembrane region" description="Helical" evidence="6">
    <location>
        <begin position="53"/>
        <end position="72"/>
    </location>
</feature>
<sequence length="476" mass="48843">MAVETPIPTREVPAPRGIVPVLATVGISVALMQTLIVPILPRLPVLVGATPQNTSWAVTATLLAGAVVTPISGRLGDMFGKRRMLLASLATMVLGSAVCALSSTLIPLVVGRTLQGAAVGAIPLGIAILRDELPPRRLPGAMATISATMGVGGAIGLPLAAFVAQVTDWHMLFVASLVLGLVGIAAILLVVPESSRRNPGRFDIAGALALSVALVLLLLPVTKGNDWGWTSPATVGMLAGALVVFLGWGLYELRVPRPLVDLRLSARRPILMTNLASVALGFSMYSNILAFPQLLMAPVETGYGFGQTMVTAGIALAPAGIVMMALSPVSARITTRFGARVTLGCGAAFVGLGYLMAYVLYREVWHIVGASMLIGAGVGLAYAAMPALIMGAVPLRESAAANSLNTLMRSIGTTSAAAVIGVILAAMTQQIGDAVVPALDAFRATFLVAVAAAVLALVFTALIPSAGRTLRAADEI</sequence>
<gene>
    <name evidence="8" type="primary">bmr3_8</name>
    <name evidence="8" type="ORF">NCTC13296_04060</name>
</gene>
<feature type="transmembrane region" description="Helical" evidence="6">
    <location>
        <begin position="141"/>
        <end position="163"/>
    </location>
</feature>
<feature type="transmembrane region" description="Helical" evidence="6">
    <location>
        <begin position="407"/>
        <end position="429"/>
    </location>
</feature>
<name>A0A379M4C4_9NOCA</name>
<dbReference type="SUPFAM" id="SSF103473">
    <property type="entry name" value="MFS general substrate transporter"/>
    <property type="match status" value="1"/>
</dbReference>
<evidence type="ECO:0000256" key="2">
    <source>
        <dbReference type="ARBA" id="ARBA00022448"/>
    </source>
</evidence>
<dbReference type="CDD" id="cd17504">
    <property type="entry name" value="MFS_MMR_MDR_like"/>
    <property type="match status" value="1"/>
</dbReference>
<dbReference type="Gene3D" id="1.20.1250.20">
    <property type="entry name" value="MFS general substrate transporter like domains"/>
    <property type="match status" value="1"/>
</dbReference>